<protein>
    <recommendedName>
        <fullName evidence="2">histidine kinase</fullName>
        <ecNumber evidence="2">2.7.13.3</ecNumber>
    </recommendedName>
</protein>
<dbReference type="SMART" id="SM00388">
    <property type="entry name" value="HisKA"/>
    <property type="match status" value="1"/>
</dbReference>
<evidence type="ECO:0000256" key="1">
    <source>
        <dbReference type="ARBA" id="ARBA00000085"/>
    </source>
</evidence>
<dbReference type="InterPro" id="IPR003594">
    <property type="entry name" value="HATPase_dom"/>
</dbReference>
<dbReference type="SUPFAM" id="SSF47384">
    <property type="entry name" value="Homodimeric domain of signal transducing histidine kinase"/>
    <property type="match status" value="1"/>
</dbReference>
<evidence type="ECO:0000259" key="8">
    <source>
        <dbReference type="PROSITE" id="PS50109"/>
    </source>
</evidence>
<evidence type="ECO:0000313" key="10">
    <source>
        <dbReference type="Proteomes" id="UP000058925"/>
    </source>
</evidence>
<dbReference type="KEGG" id="taa:NMY3_02960"/>
<evidence type="ECO:0000256" key="2">
    <source>
        <dbReference type="ARBA" id="ARBA00012438"/>
    </source>
</evidence>
<dbReference type="OrthoDB" id="342253at2157"/>
<dbReference type="AlphaFoldDB" id="A0A654M1U1"/>
<evidence type="ECO:0000256" key="3">
    <source>
        <dbReference type="ARBA" id="ARBA00022553"/>
    </source>
</evidence>
<dbReference type="PROSITE" id="PS50109">
    <property type="entry name" value="HIS_KIN"/>
    <property type="match status" value="1"/>
</dbReference>
<accession>A0A654M1U1</accession>
<keyword evidence="3" id="KW-0597">Phosphoprotein</keyword>
<dbReference type="Gene3D" id="3.30.565.10">
    <property type="entry name" value="Histidine kinase-like ATPase, C-terminal domain"/>
    <property type="match status" value="1"/>
</dbReference>
<keyword evidence="6" id="KW-0902">Two-component regulatory system</keyword>
<evidence type="ECO:0000313" key="9">
    <source>
        <dbReference type="EMBL" id="ALI37147.1"/>
    </source>
</evidence>
<feature type="domain" description="Histidine kinase" evidence="8">
    <location>
        <begin position="108"/>
        <end position="337"/>
    </location>
</feature>
<dbReference type="Pfam" id="PF02518">
    <property type="entry name" value="HATPase_c"/>
    <property type="match status" value="1"/>
</dbReference>
<dbReference type="GeneID" id="60422838"/>
<dbReference type="InterPro" id="IPR036890">
    <property type="entry name" value="HATPase_C_sf"/>
</dbReference>
<feature type="coiled-coil region" evidence="7">
    <location>
        <begin position="39"/>
        <end position="101"/>
    </location>
</feature>
<organism evidence="9 10">
    <name type="scientific">Candidatus Nitrosocosmicus oleophilus</name>
    <dbReference type="NCBI Taxonomy" id="1353260"/>
    <lineage>
        <taxon>Archaea</taxon>
        <taxon>Nitrososphaerota</taxon>
        <taxon>Nitrososphaeria</taxon>
        <taxon>Nitrososphaerales</taxon>
        <taxon>Nitrososphaeraceae</taxon>
        <taxon>Candidatus Nitrosocosmicus</taxon>
    </lineage>
</organism>
<evidence type="ECO:0000256" key="5">
    <source>
        <dbReference type="ARBA" id="ARBA00022777"/>
    </source>
</evidence>
<dbReference type="Gene3D" id="1.10.287.130">
    <property type="match status" value="1"/>
</dbReference>
<dbReference type="RefSeq" id="WP_196816273.1">
    <property type="nucleotide sequence ID" value="NZ_CP012850.1"/>
</dbReference>
<dbReference type="InterPro" id="IPR036097">
    <property type="entry name" value="HisK_dim/P_sf"/>
</dbReference>
<dbReference type="SMART" id="SM00387">
    <property type="entry name" value="HATPase_c"/>
    <property type="match status" value="1"/>
</dbReference>
<sequence length="345" mass="39018">MSKRLSLKELLEIKTGELIAKTEDLREANESLRLANVDIDQKVKDIKRYKKDLTETEQSLIRANNKLIETNQNLINMNNEMIEVTKDLAMANEQIKQLALKQKEFIDITAHELRTPTQSILGYSEMIISEPNTNIEYIKIIVRNATRIQKLISNILDMATIDNLTIQLYKEQFSLPTLISTVVQDFRNRTRASKGNVDLLYDDTRSNPKEVSKDVIVEADKDRIAQVLINLVDNAIKFTDSGKIVITISTNVTNTDTDNFNHTKEIIIKVKDSGKGLNPEFISRIFEKFFTGTETGGIGLGLYICKAIIEAHGGRISAQNNKNEKGATFSFSLPLNERSSYTDTN</sequence>
<dbReference type="InterPro" id="IPR050736">
    <property type="entry name" value="Sensor_HK_Regulatory"/>
</dbReference>
<dbReference type="PRINTS" id="PR00344">
    <property type="entry name" value="BCTRLSENSOR"/>
</dbReference>
<keyword evidence="4 9" id="KW-0808">Transferase</keyword>
<dbReference type="EMBL" id="CP012850">
    <property type="protein sequence ID" value="ALI37147.1"/>
    <property type="molecule type" value="Genomic_DNA"/>
</dbReference>
<name>A0A654M1U1_9ARCH</name>
<dbReference type="PANTHER" id="PTHR43711:SF1">
    <property type="entry name" value="HISTIDINE KINASE 1"/>
    <property type="match status" value="1"/>
</dbReference>
<dbReference type="Proteomes" id="UP000058925">
    <property type="component" value="Chromosome"/>
</dbReference>
<dbReference type="EC" id="2.7.13.3" evidence="2"/>
<keyword evidence="5" id="KW-0418">Kinase</keyword>
<evidence type="ECO:0000256" key="4">
    <source>
        <dbReference type="ARBA" id="ARBA00022679"/>
    </source>
</evidence>
<dbReference type="CDD" id="cd00082">
    <property type="entry name" value="HisKA"/>
    <property type="match status" value="1"/>
</dbReference>
<evidence type="ECO:0000256" key="6">
    <source>
        <dbReference type="ARBA" id="ARBA00023012"/>
    </source>
</evidence>
<reference evidence="10" key="1">
    <citation type="submission" date="2015-10" db="EMBL/GenBank/DDBJ databases">
        <title>Niche specialization of a soil ammonia-oxidizing archaeon, Candidatus Nitrosocosmicus oleophilus.</title>
        <authorList>
            <person name="Jung M.-Y."/>
            <person name="Rhee S.-K."/>
        </authorList>
    </citation>
    <scope>NUCLEOTIDE SEQUENCE [LARGE SCALE GENOMIC DNA]</scope>
    <source>
        <strain evidence="10">MY3</strain>
    </source>
</reference>
<dbReference type="Pfam" id="PF00512">
    <property type="entry name" value="HisKA"/>
    <property type="match status" value="1"/>
</dbReference>
<dbReference type="PANTHER" id="PTHR43711">
    <property type="entry name" value="TWO-COMPONENT HISTIDINE KINASE"/>
    <property type="match status" value="1"/>
</dbReference>
<dbReference type="InterPro" id="IPR005467">
    <property type="entry name" value="His_kinase_dom"/>
</dbReference>
<keyword evidence="10" id="KW-1185">Reference proteome</keyword>
<gene>
    <name evidence="9" type="primary">srrB_4</name>
    <name evidence="9" type="ORF">NMY3_02960</name>
</gene>
<proteinExistence type="predicted"/>
<keyword evidence="7" id="KW-0175">Coiled coil</keyword>
<comment type="catalytic activity">
    <reaction evidence="1">
        <text>ATP + protein L-histidine = ADP + protein N-phospho-L-histidine.</text>
        <dbReference type="EC" id="2.7.13.3"/>
    </reaction>
</comment>
<dbReference type="InterPro" id="IPR003661">
    <property type="entry name" value="HisK_dim/P_dom"/>
</dbReference>
<evidence type="ECO:0000256" key="7">
    <source>
        <dbReference type="SAM" id="Coils"/>
    </source>
</evidence>
<dbReference type="GO" id="GO:0000155">
    <property type="term" value="F:phosphorelay sensor kinase activity"/>
    <property type="evidence" value="ECO:0007669"/>
    <property type="project" value="InterPro"/>
</dbReference>
<dbReference type="SUPFAM" id="SSF55874">
    <property type="entry name" value="ATPase domain of HSP90 chaperone/DNA topoisomerase II/histidine kinase"/>
    <property type="match status" value="1"/>
</dbReference>
<dbReference type="InterPro" id="IPR004358">
    <property type="entry name" value="Sig_transdc_His_kin-like_C"/>
</dbReference>